<dbReference type="EMBL" id="CAAALY010025300">
    <property type="protein sequence ID" value="VEL15636.1"/>
    <property type="molecule type" value="Genomic_DNA"/>
</dbReference>
<keyword evidence="2" id="KW-1185">Reference proteome</keyword>
<dbReference type="AlphaFoldDB" id="A0A448WMV2"/>
<dbReference type="Gene3D" id="2.30.42.10">
    <property type="match status" value="1"/>
</dbReference>
<protein>
    <recommendedName>
        <fullName evidence="3">PDZ domain-containing protein</fullName>
    </recommendedName>
</protein>
<dbReference type="SUPFAM" id="SSF50156">
    <property type="entry name" value="PDZ domain-like"/>
    <property type="match status" value="1"/>
</dbReference>
<dbReference type="Proteomes" id="UP000784294">
    <property type="component" value="Unassembled WGS sequence"/>
</dbReference>
<name>A0A448WMV2_9PLAT</name>
<gene>
    <name evidence="1" type="ORF">PXEA_LOCUS9076</name>
</gene>
<dbReference type="OrthoDB" id="44841at2759"/>
<comment type="caution">
    <text evidence="1">The sequence shown here is derived from an EMBL/GenBank/DDBJ whole genome shotgun (WGS) entry which is preliminary data.</text>
</comment>
<evidence type="ECO:0000313" key="1">
    <source>
        <dbReference type="EMBL" id="VEL15636.1"/>
    </source>
</evidence>
<evidence type="ECO:0008006" key="3">
    <source>
        <dbReference type="Google" id="ProtNLM"/>
    </source>
</evidence>
<sequence>MLTRSSSHSCRPPPSPLPSLVPPFCRDCVDPFVQKHFIILFHPTRQITPNGLSSQAGLHVGDVVVAICEEPTLGKLYGQLKAEILRAGNELDLVVLNIQRNWARVCK</sequence>
<accession>A0A448WMV2</accession>
<reference evidence="1" key="1">
    <citation type="submission" date="2018-11" db="EMBL/GenBank/DDBJ databases">
        <authorList>
            <consortium name="Pathogen Informatics"/>
        </authorList>
    </citation>
    <scope>NUCLEOTIDE SEQUENCE</scope>
</reference>
<proteinExistence type="predicted"/>
<organism evidence="1 2">
    <name type="scientific">Protopolystoma xenopodis</name>
    <dbReference type="NCBI Taxonomy" id="117903"/>
    <lineage>
        <taxon>Eukaryota</taxon>
        <taxon>Metazoa</taxon>
        <taxon>Spiralia</taxon>
        <taxon>Lophotrochozoa</taxon>
        <taxon>Platyhelminthes</taxon>
        <taxon>Monogenea</taxon>
        <taxon>Polyopisthocotylea</taxon>
        <taxon>Polystomatidea</taxon>
        <taxon>Polystomatidae</taxon>
        <taxon>Protopolystoma</taxon>
    </lineage>
</organism>
<evidence type="ECO:0000313" key="2">
    <source>
        <dbReference type="Proteomes" id="UP000784294"/>
    </source>
</evidence>
<dbReference type="InterPro" id="IPR036034">
    <property type="entry name" value="PDZ_sf"/>
</dbReference>